<name>A0A1I7TH78_9PELO</name>
<feature type="domain" description="F-box" evidence="1">
    <location>
        <begin position="3"/>
        <end position="50"/>
    </location>
</feature>
<organism evidence="2 3">
    <name type="scientific">Caenorhabditis tropicalis</name>
    <dbReference type="NCBI Taxonomy" id="1561998"/>
    <lineage>
        <taxon>Eukaryota</taxon>
        <taxon>Metazoa</taxon>
        <taxon>Ecdysozoa</taxon>
        <taxon>Nematoda</taxon>
        <taxon>Chromadorea</taxon>
        <taxon>Rhabditida</taxon>
        <taxon>Rhabditina</taxon>
        <taxon>Rhabditomorpha</taxon>
        <taxon>Rhabditoidea</taxon>
        <taxon>Rhabditidae</taxon>
        <taxon>Peloderinae</taxon>
        <taxon>Caenorhabditis</taxon>
    </lineage>
</organism>
<accession>A0A1I7TH78</accession>
<dbReference type="PROSITE" id="PS50181">
    <property type="entry name" value="FBOX"/>
    <property type="match status" value="1"/>
</dbReference>
<sequence>MTTFSLFHLPLVALEHVLYIMNPYELINLSLTSTKSKRAVKRIKPKFSASLEIHSDLSISISKTDESWSYKWISYKPRLGYIEATSTEQYVYKFSKNPIEEMMKFYDYIREVLKCQLDHVGFELGSDSSKNKRITDCLRSYPITRLDISNDDKETDEDMKYAVSNITVIDKMTLDISNYKEDFQMEIPATPYEIFIDESSFINFEQLLRLKNRRIFLYESCVTEKEINLFVKSWMARESHLELEAFNIDVSGEEAMDVIMDLPHKKTADPNVVEIFREKFYGLRIEEGFDIERSDGKLATLGYGDHSDGPRFFMLIR</sequence>
<reference evidence="3" key="1">
    <citation type="submission" date="2016-11" db="UniProtKB">
        <authorList>
            <consortium name="WormBaseParasite"/>
        </authorList>
    </citation>
    <scope>IDENTIFICATION</scope>
</reference>
<dbReference type="eggNOG" id="ENOG502TJVQ">
    <property type="taxonomic scope" value="Eukaryota"/>
</dbReference>
<dbReference type="Pfam" id="PF07735">
    <property type="entry name" value="FBA_2"/>
    <property type="match status" value="1"/>
</dbReference>
<evidence type="ECO:0000313" key="3">
    <source>
        <dbReference type="WBParaSite" id="Csp11.Scaffold612.g5900.t2"/>
    </source>
</evidence>
<evidence type="ECO:0000259" key="1">
    <source>
        <dbReference type="PROSITE" id="PS50181"/>
    </source>
</evidence>
<dbReference type="PANTHER" id="PTHR21503">
    <property type="entry name" value="F-BOX-CONTAINING HYPOTHETICAL PROTEIN C.ELEGANS"/>
    <property type="match status" value="1"/>
</dbReference>
<dbReference type="WBParaSite" id="Csp11.Scaffold612.g5900.t2">
    <property type="protein sequence ID" value="Csp11.Scaffold612.g5900.t2"/>
    <property type="gene ID" value="Csp11.Scaffold612.g5900"/>
</dbReference>
<dbReference type="Proteomes" id="UP000095282">
    <property type="component" value="Unplaced"/>
</dbReference>
<protein>
    <submittedName>
        <fullName evidence="3">FBA_2 domain-containing protein</fullName>
    </submittedName>
</protein>
<keyword evidence="2" id="KW-1185">Reference proteome</keyword>
<evidence type="ECO:0000313" key="2">
    <source>
        <dbReference type="Proteomes" id="UP000095282"/>
    </source>
</evidence>
<dbReference type="InterPro" id="IPR012885">
    <property type="entry name" value="F-box_Sdz-33"/>
</dbReference>
<dbReference type="AlphaFoldDB" id="A0A1I7TH78"/>
<dbReference type="Pfam" id="PF00646">
    <property type="entry name" value="F-box"/>
    <property type="match status" value="1"/>
</dbReference>
<dbReference type="InterPro" id="IPR001810">
    <property type="entry name" value="F-box_dom"/>
</dbReference>
<dbReference type="PANTHER" id="PTHR21503:SF8">
    <property type="entry name" value="F-BOX ASSOCIATED DOMAIN-CONTAINING PROTEIN-RELATED"/>
    <property type="match status" value="1"/>
</dbReference>
<proteinExistence type="predicted"/>